<keyword evidence="3" id="KW-0560">Oxidoreductase</keyword>
<dbReference type="InterPro" id="IPR018170">
    <property type="entry name" value="Aldo/ket_reductase_CS"/>
</dbReference>
<dbReference type="PROSITE" id="PS00063">
    <property type="entry name" value="ALDOKETO_REDUCTASE_3"/>
    <property type="match status" value="1"/>
</dbReference>
<dbReference type="PRINTS" id="PR00069">
    <property type="entry name" value="ALDKETRDTASE"/>
</dbReference>
<feature type="site" description="Lowers pKa of active site Tyr" evidence="6">
    <location>
        <position position="75"/>
    </location>
</feature>
<dbReference type="PIRSF" id="PIRSF000097">
    <property type="entry name" value="AKR"/>
    <property type="match status" value="1"/>
</dbReference>
<dbReference type="RefSeq" id="WP_179461857.1">
    <property type="nucleotide sequence ID" value="NZ_JACBZX010000001.1"/>
</dbReference>
<dbReference type="InterPro" id="IPR020471">
    <property type="entry name" value="AKR"/>
</dbReference>
<dbReference type="Gene3D" id="3.20.20.100">
    <property type="entry name" value="NADP-dependent oxidoreductase domain"/>
    <property type="match status" value="1"/>
</dbReference>
<accession>A0A852WZ96</accession>
<evidence type="ECO:0000313" key="9">
    <source>
        <dbReference type="Proteomes" id="UP000592181"/>
    </source>
</evidence>
<dbReference type="PANTHER" id="PTHR43827">
    <property type="entry name" value="2,5-DIKETO-D-GLUCONIC ACID REDUCTASE"/>
    <property type="match status" value="1"/>
</dbReference>
<evidence type="ECO:0000256" key="5">
    <source>
        <dbReference type="PIRSR" id="PIRSR000097-2"/>
    </source>
</evidence>
<evidence type="ECO:0000256" key="6">
    <source>
        <dbReference type="PIRSR" id="PIRSR000097-3"/>
    </source>
</evidence>
<dbReference type="FunFam" id="3.20.20.100:FF:000002">
    <property type="entry name" value="2,5-diketo-D-gluconic acid reductase A"/>
    <property type="match status" value="1"/>
</dbReference>
<feature type="domain" description="NADP-dependent oxidoreductase" evidence="7">
    <location>
        <begin position="17"/>
        <end position="189"/>
    </location>
</feature>
<feature type="active site" description="Proton donor" evidence="4">
    <location>
        <position position="50"/>
    </location>
</feature>
<evidence type="ECO:0000259" key="7">
    <source>
        <dbReference type="Pfam" id="PF00248"/>
    </source>
</evidence>
<dbReference type="PANTHER" id="PTHR43827:SF3">
    <property type="entry name" value="NADP-DEPENDENT OXIDOREDUCTASE DOMAIN-CONTAINING PROTEIN"/>
    <property type="match status" value="1"/>
</dbReference>
<comment type="similarity">
    <text evidence="1">Belongs to the aldo/keto reductase family.</text>
</comment>
<sequence length="276" mass="29424">MTQTTRSLADGTTLPAIGFGTYPLRGDDGVAAIRSAIEVGYRLLDTAVNYRNEREVAEAVRASGVPRDELFIQTKIPGRDHGNARRSIETSLEIMGLDELDAVLIHWPNPSQGLFVTAWEGLIDAQQAGLVRHIGVSNFTAAHLDALVEATGVTPAINQIELHPLFPQDAQRAADAERGILTQAWSPMGKREAPFDAAPVVAAAQAHGATPGQVILAWHLAVGSLPLPKSTSPQRQQENLAAAQVALTSAEVSAIGGLAREDGRLFDGDPDLHEEM</sequence>
<dbReference type="EMBL" id="JACBZX010000001">
    <property type="protein sequence ID" value="NYG36332.1"/>
    <property type="molecule type" value="Genomic_DNA"/>
</dbReference>
<dbReference type="InterPro" id="IPR023210">
    <property type="entry name" value="NADP_OxRdtase_dom"/>
</dbReference>
<feature type="domain" description="NADP-dependent oxidoreductase" evidence="7">
    <location>
        <begin position="202"/>
        <end position="256"/>
    </location>
</feature>
<evidence type="ECO:0000256" key="1">
    <source>
        <dbReference type="ARBA" id="ARBA00007905"/>
    </source>
</evidence>
<dbReference type="InterPro" id="IPR036812">
    <property type="entry name" value="NAD(P)_OxRdtase_dom_sf"/>
</dbReference>
<evidence type="ECO:0000256" key="3">
    <source>
        <dbReference type="ARBA" id="ARBA00023002"/>
    </source>
</evidence>
<dbReference type="GO" id="GO:0016616">
    <property type="term" value="F:oxidoreductase activity, acting on the CH-OH group of donors, NAD or NADP as acceptor"/>
    <property type="evidence" value="ECO:0007669"/>
    <property type="project" value="UniProtKB-ARBA"/>
</dbReference>
<feature type="binding site" evidence="5">
    <location>
        <position position="106"/>
    </location>
    <ligand>
        <name>substrate</name>
    </ligand>
</feature>
<protein>
    <submittedName>
        <fullName evidence="8">Diketogulonate reductase-like aldo/keto reductase</fullName>
    </submittedName>
</protein>
<dbReference type="AlphaFoldDB" id="A0A852WZ96"/>
<name>A0A852WZ96_9MICO</name>
<dbReference type="PROSITE" id="PS00062">
    <property type="entry name" value="ALDOKETO_REDUCTASE_2"/>
    <property type="match status" value="1"/>
</dbReference>
<dbReference type="Pfam" id="PF00248">
    <property type="entry name" value="Aldo_ket_red"/>
    <property type="match status" value="2"/>
</dbReference>
<dbReference type="Proteomes" id="UP000592181">
    <property type="component" value="Unassembled WGS sequence"/>
</dbReference>
<evidence type="ECO:0000256" key="2">
    <source>
        <dbReference type="ARBA" id="ARBA00022857"/>
    </source>
</evidence>
<comment type="caution">
    <text evidence="8">The sequence shown here is derived from an EMBL/GenBank/DDBJ whole genome shotgun (WGS) entry which is preliminary data.</text>
</comment>
<keyword evidence="9" id="KW-1185">Reference proteome</keyword>
<evidence type="ECO:0000256" key="4">
    <source>
        <dbReference type="PIRSR" id="PIRSR000097-1"/>
    </source>
</evidence>
<reference evidence="8 9" key="1">
    <citation type="submission" date="2020-07" db="EMBL/GenBank/DDBJ databases">
        <title>Sequencing the genomes of 1000 actinobacteria strains.</title>
        <authorList>
            <person name="Klenk H.-P."/>
        </authorList>
    </citation>
    <scope>NUCLEOTIDE SEQUENCE [LARGE SCALE GENOMIC DNA]</scope>
    <source>
        <strain evidence="8 9">DSM 24723</strain>
    </source>
</reference>
<evidence type="ECO:0000313" key="8">
    <source>
        <dbReference type="EMBL" id="NYG36332.1"/>
    </source>
</evidence>
<keyword evidence="2" id="KW-0521">NADP</keyword>
<gene>
    <name evidence="8" type="ORF">BJY28_000801</name>
</gene>
<proteinExistence type="inferred from homology"/>
<dbReference type="SUPFAM" id="SSF51430">
    <property type="entry name" value="NAD(P)-linked oxidoreductase"/>
    <property type="match status" value="1"/>
</dbReference>
<organism evidence="8 9">
    <name type="scientific">Janibacter alkaliphilus</name>
    <dbReference type="NCBI Taxonomy" id="1069963"/>
    <lineage>
        <taxon>Bacteria</taxon>
        <taxon>Bacillati</taxon>
        <taxon>Actinomycetota</taxon>
        <taxon>Actinomycetes</taxon>
        <taxon>Micrococcales</taxon>
        <taxon>Intrasporangiaceae</taxon>
        <taxon>Janibacter</taxon>
    </lineage>
</organism>